<sequence>MPPERRRSLGRALMLFAALTSASHLSMANVARFTVQTVEPPTRTGMWWLAGQRWECPPRLLRCSGLLPANMAVAEACERVVAQVGEARSFSGPGGPLSTSELSVCNRAAGAADRLKNATAAHPTSRLDHASSTRAPARSIPEDPPTAAKPGPAASLRTAQPPRWLAFDADQARCSDDRGVARLTLSVQAQLEDGFTDDKATMELVVNDQSVARWSAPVTHRVDPLHRHPTLHLVQFEQALELPGDKIAALVKLRVADGPWSEGRTLRYGCIQAATRVKNPDSPGTIARPDLWVDHSFIVMRYLPQAPNTNNCQTGAPYYQECRIDWQPTGDQYISRLRSVVATNLDPISLDVTGVCNGHAPQDTVRLSMWVGIGASEVLPNPYLGADTRLVSSRMPPDDPGQHGYVLLPEQRLWARFDRDIRCDVTNGVLEYRIDPDNRLQERDESNNHIRVRYVLTPPTARP</sequence>
<dbReference type="Proteomes" id="UP001371218">
    <property type="component" value="Unassembled WGS sequence"/>
</dbReference>
<evidence type="ECO:0000256" key="2">
    <source>
        <dbReference type="SAM" id="SignalP"/>
    </source>
</evidence>
<evidence type="ECO:0008006" key="5">
    <source>
        <dbReference type="Google" id="ProtNLM"/>
    </source>
</evidence>
<organism evidence="3 4">
    <name type="scientific">Ideonella lacteola</name>
    <dbReference type="NCBI Taxonomy" id="2984193"/>
    <lineage>
        <taxon>Bacteria</taxon>
        <taxon>Pseudomonadati</taxon>
        <taxon>Pseudomonadota</taxon>
        <taxon>Betaproteobacteria</taxon>
        <taxon>Burkholderiales</taxon>
        <taxon>Sphaerotilaceae</taxon>
        <taxon>Ideonella</taxon>
    </lineage>
</organism>
<keyword evidence="4" id="KW-1185">Reference proteome</keyword>
<feature type="chain" id="PRO_5046670099" description="CARDB domain-containing protein" evidence="2">
    <location>
        <begin position="29"/>
        <end position="463"/>
    </location>
</feature>
<proteinExistence type="predicted"/>
<keyword evidence="2" id="KW-0732">Signal</keyword>
<evidence type="ECO:0000313" key="4">
    <source>
        <dbReference type="Proteomes" id="UP001371218"/>
    </source>
</evidence>
<comment type="caution">
    <text evidence="3">The sequence shown here is derived from an EMBL/GenBank/DDBJ whole genome shotgun (WGS) entry which is preliminary data.</text>
</comment>
<protein>
    <recommendedName>
        <fullName evidence="5">CARDB domain-containing protein</fullName>
    </recommendedName>
</protein>
<evidence type="ECO:0000313" key="3">
    <source>
        <dbReference type="EMBL" id="MEK8034162.1"/>
    </source>
</evidence>
<dbReference type="InterPro" id="IPR058513">
    <property type="entry name" value="DUF8200"/>
</dbReference>
<evidence type="ECO:0000256" key="1">
    <source>
        <dbReference type="SAM" id="MobiDB-lite"/>
    </source>
</evidence>
<gene>
    <name evidence="3" type="ORF">AACH06_25330</name>
</gene>
<dbReference type="RefSeq" id="WP_341428589.1">
    <property type="nucleotide sequence ID" value="NZ_JBBUTG010000025.1"/>
</dbReference>
<reference evidence="3 4" key="1">
    <citation type="submission" date="2024-04" db="EMBL/GenBank/DDBJ databases">
        <title>Novel species of the genus Ideonella isolated from streams.</title>
        <authorList>
            <person name="Lu H."/>
        </authorList>
    </citation>
    <scope>NUCLEOTIDE SEQUENCE [LARGE SCALE GENOMIC DNA]</scope>
    <source>
        <strain evidence="3 4">DXS29W</strain>
    </source>
</reference>
<feature type="region of interest" description="Disordered" evidence="1">
    <location>
        <begin position="118"/>
        <end position="160"/>
    </location>
</feature>
<dbReference type="Pfam" id="PF26624">
    <property type="entry name" value="DUF8200"/>
    <property type="match status" value="1"/>
</dbReference>
<feature type="signal peptide" evidence="2">
    <location>
        <begin position="1"/>
        <end position="28"/>
    </location>
</feature>
<accession>A0ABU9BW14</accession>
<name>A0ABU9BW14_9BURK</name>
<dbReference type="EMBL" id="JBBUTG010000025">
    <property type="protein sequence ID" value="MEK8034162.1"/>
    <property type="molecule type" value="Genomic_DNA"/>
</dbReference>